<protein>
    <recommendedName>
        <fullName evidence="8">5-hydroxyisourate hydrolase</fullName>
        <shortName evidence="8">HIU hydrolase</shortName>
        <shortName evidence="8">HIUHase</shortName>
        <ecNumber evidence="8">3.5.2.17</ecNumber>
    </recommendedName>
</protein>
<evidence type="ECO:0000256" key="1">
    <source>
        <dbReference type="ARBA" id="ARBA00001043"/>
    </source>
</evidence>
<feature type="binding site" evidence="7">
    <location>
        <position position="12"/>
    </location>
    <ligand>
        <name>substrate</name>
    </ligand>
</feature>
<evidence type="ECO:0000256" key="3">
    <source>
        <dbReference type="ARBA" id="ARBA00009850"/>
    </source>
</evidence>
<comment type="caution">
    <text evidence="10">The sequence shown here is derived from an EMBL/GenBank/DDBJ whole genome shotgun (WGS) entry which is preliminary data.</text>
</comment>
<sequence>MTGNGPGTLSTHVLNTAQGIPAEGVKIELWRLDPEPAQVVETVTNADGRPRDPMLPPGAFRAGRYELRFHVGAYFRARGIAPEPLFLDIVAVNVGLADGVGHYHVPLLCSPWSYTTYRGS</sequence>
<dbReference type="EC" id="3.5.2.17" evidence="8"/>
<comment type="subunit">
    <text evidence="4 8">Homotetramer.</text>
</comment>
<dbReference type="CDD" id="cd05822">
    <property type="entry name" value="TLP_HIUase"/>
    <property type="match status" value="1"/>
</dbReference>
<dbReference type="SUPFAM" id="SSF49472">
    <property type="entry name" value="Transthyretin (synonym: prealbumin)"/>
    <property type="match status" value="1"/>
</dbReference>
<dbReference type="InterPro" id="IPR023418">
    <property type="entry name" value="Thyroxine_BS"/>
</dbReference>
<dbReference type="PRINTS" id="PR00189">
    <property type="entry name" value="TRNSTHYRETIN"/>
</dbReference>
<proteinExistence type="inferred from homology"/>
<accession>A0A848EJY5</accession>
<dbReference type="GO" id="GO:0006144">
    <property type="term" value="P:purine nucleobase metabolic process"/>
    <property type="evidence" value="ECO:0007669"/>
    <property type="project" value="UniProtKB-KW"/>
</dbReference>
<dbReference type="GO" id="GO:0033971">
    <property type="term" value="F:hydroxyisourate hydrolase activity"/>
    <property type="evidence" value="ECO:0007669"/>
    <property type="project" value="UniProtKB-EC"/>
</dbReference>
<dbReference type="RefSeq" id="WP_170056247.1">
    <property type="nucleotide sequence ID" value="NZ_JABBKX010000011.1"/>
</dbReference>
<comment type="function">
    <text evidence="2">Catalyzes the hydrolysis of 5-hydroxyisourate (HIU) to 2-oxo-4-hydroxy-4-carboxy-5-ureidoimidazoline (OHCU).</text>
</comment>
<evidence type="ECO:0000256" key="6">
    <source>
        <dbReference type="ARBA" id="ARBA00022801"/>
    </source>
</evidence>
<name>A0A848EJY5_9PROT</name>
<comment type="similarity">
    <text evidence="3 8">Belongs to the transthyretin family. 5-hydroxyisourate hydrolase subfamily.</text>
</comment>
<evidence type="ECO:0000256" key="5">
    <source>
        <dbReference type="ARBA" id="ARBA00022631"/>
    </source>
</evidence>
<dbReference type="NCBIfam" id="TIGR02962">
    <property type="entry name" value="hdxy_isourate"/>
    <property type="match status" value="1"/>
</dbReference>
<evidence type="ECO:0000313" key="11">
    <source>
        <dbReference type="Proteomes" id="UP000548582"/>
    </source>
</evidence>
<evidence type="ECO:0000256" key="4">
    <source>
        <dbReference type="ARBA" id="ARBA00011881"/>
    </source>
</evidence>
<gene>
    <name evidence="10" type="primary">uraH</name>
    <name evidence="10" type="ORF">GWK16_22615</name>
</gene>
<reference evidence="10 11" key="1">
    <citation type="submission" date="2020-03" db="EMBL/GenBank/DDBJ databases">
        <authorList>
            <person name="Sun Q."/>
        </authorList>
    </citation>
    <scope>NUCLEOTIDE SEQUENCE [LARGE SCALE GENOMIC DNA]</scope>
    <source>
        <strain evidence="10 11">JC162</strain>
    </source>
</reference>
<evidence type="ECO:0000259" key="9">
    <source>
        <dbReference type="Pfam" id="PF00576"/>
    </source>
</evidence>
<dbReference type="EMBL" id="JABBKX010000011">
    <property type="protein sequence ID" value="NMJ44059.1"/>
    <property type="molecule type" value="Genomic_DNA"/>
</dbReference>
<dbReference type="PANTHER" id="PTHR10395:SF7">
    <property type="entry name" value="5-HYDROXYISOURATE HYDROLASE"/>
    <property type="match status" value="1"/>
</dbReference>
<dbReference type="InterPro" id="IPR014306">
    <property type="entry name" value="Hydroxyisourate_hydrolase"/>
</dbReference>
<evidence type="ECO:0000256" key="2">
    <source>
        <dbReference type="ARBA" id="ARBA00002704"/>
    </source>
</evidence>
<dbReference type="Gene3D" id="2.60.40.180">
    <property type="entry name" value="Transthyretin/hydroxyisourate hydrolase domain"/>
    <property type="match status" value="1"/>
</dbReference>
<keyword evidence="6 8" id="KW-0378">Hydrolase</keyword>
<evidence type="ECO:0000313" key="10">
    <source>
        <dbReference type="EMBL" id="NMJ44059.1"/>
    </source>
</evidence>
<organism evidence="10 11">
    <name type="scientific">Neoroseomonas marina</name>
    <dbReference type="NCBI Taxonomy" id="1232220"/>
    <lineage>
        <taxon>Bacteria</taxon>
        <taxon>Pseudomonadati</taxon>
        <taxon>Pseudomonadota</taxon>
        <taxon>Alphaproteobacteria</taxon>
        <taxon>Acetobacterales</taxon>
        <taxon>Acetobacteraceae</taxon>
        <taxon>Neoroseomonas</taxon>
    </lineage>
</organism>
<keyword evidence="5 8" id="KW-0659">Purine metabolism</keyword>
<dbReference type="Pfam" id="PF00576">
    <property type="entry name" value="Transthyretin"/>
    <property type="match status" value="1"/>
</dbReference>
<feature type="binding site" evidence="7">
    <location>
        <position position="117"/>
    </location>
    <ligand>
        <name>substrate</name>
    </ligand>
</feature>
<dbReference type="Proteomes" id="UP000548582">
    <property type="component" value="Unassembled WGS sequence"/>
</dbReference>
<dbReference type="InterPro" id="IPR023416">
    <property type="entry name" value="Transthyretin/HIU_hydrolase_d"/>
</dbReference>
<comment type="catalytic activity">
    <reaction evidence="1 8">
        <text>5-hydroxyisourate + H2O = 5-hydroxy-2-oxo-4-ureido-2,5-dihydro-1H-imidazole-5-carboxylate + H(+)</text>
        <dbReference type="Rhea" id="RHEA:23736"/>
        <dbReference type="ChEBI" id="CHEBI:15377"/>
        <dbReference type="ChEBI" id="CHEBI:15378"/>
        <dbReference type="ChEBI" id="CHEBI:18072"/>
        <dbReference type="ChEBI" id="CHEBI:58639"/>
        <dbReference type="EC" id="3.5.2.17"/>
    </reaction>
</comment>
<evidence type="ECO:0000256" key="8">
    <source>
        <dbReference type="RuleBase" id="RU361270"/>
    </source>
</evidence>
<feature type="binding site" evidence="7">
    <location>
        <position position="49"/>
    </location>
    <ligand>
        <name>substrate</name>
    </ligand>
</feature>
<dbReference type="PROSITE" id="PS00768">
    <property type="entry name" value="TRANSTHYRETIN_1"/>
    <property type="match status" value="1"/>
</dbReference>
<dbReference type="PANTHER" id="PTHR10395">
    <property type="entry name" value="URICASE AND TRANSTHYRETIN-RELATED"/>
    <property type="match status" value="1"/>
</dbReference>
<dbReference type="InterPro" id="IPR000895">
    <property type="entry name" value="Transthyretin/HIU_hydrolase"/>
</dbReference>
<dbReference type="AlphaFoldDB" id="A0A848EJY5"/>
<dbReference type="InterPro" id="IPR036817">
    <property type="entry name" value="Transthyretin/HIU_hydrolase_sf"/>
</dbReference>
<feature type="domain" description="Transthyretin/hydroxyisourate hydrolase" evidence="9">
    <location>
        <begin position="9"/>
        <end position="119"/>
    </location>
</feature>
<keyword evidence="11" id="KW-1185">Reference proteome</keyword>
<evidence type="ECO:0000256" key="7">
    <source>
        <dbReference type="PIRSR" id="PIRSR600895-51"/>
    </source>
</evidence>